<dbReference type="InterPro" id="IPR013087">
    <property type="entry name" value="Znf_C2H2_type"/>
</dbReference>
<feature type="domain" description="C2H2-type" evidence="9">
    <location>
        <begin position="1737"/>
        <end position="1764"/>
    </location>
</feature>
<evidence type="ECO:0000259" key="9">
    <source>
        <dbReference type="PROSITE" id="PS50157"/>
    </source>
</evidence>
<comment type="similarity">
    <text evidence="6">Belongs to the snail C2H2-type zinc-finger protein family.</text>
</comment>
<proteinExistence type="inferred from homology"/>
<evidence type="ECO:0000313" key="10">
    <source>
        <dbReference type="EMBL" id="CAG5053208.1"/>
    </source>
</evidence>
<keyword evidence="11" id="KW-1185">Reference proteome</keyword>
<feature type="domain" description="C2H2-type" evidence="9">
    <location>
        <begin position="1338"/>
        <end position="1365"/>
    </location>
</feature>
<dbReference type="PROSITE" id="PS50157">
    <property type="entry name" value="ZINC_FINGER_C2H2_2"/>
    <property type="match status" value="13"/>
</dbReference>
<dbReference type="Pfam" id="PF00096">
    <property type="entry name" value="zf-C2H2"/>
    <property type="match status" value="2"/>
</dbReference>
<feature type="compositionally biased region" description="Basic and acidic residues" evidence="8">
    <location>
        <begin position="1040"/>
        <end position="1051"/>
    </location>
</feature>
<feature type="domain" description="C2H2-type" evidence="9">
    <location>
        <begin position="1613"/>
        <end position="1641"/>
    </location>
</feature>
<feature type="domain" description="C2H2-type" evidence="9">
    <location>
        <begin position="1160"/>
        <end position="1187"/>
    </location>
</feature>
<evidence type="ECO:0000313" key="11">
    <source>
        <dbReference type="Proteomes" id="UP000691718"/>
    </source>
</evidence>
<gene>
    <name evidence="10" type="ORF">PAPOLLO_LOCUS25589</name>
</gene>
<feature type="domain" description="C2H2-type" evidence="9">
    <location>
        <begin position="1244"/>
        <end position="1271"/>
    </location>
</feature>
<comment type="caution">
    <text evidence="10">The sequence shown here is derived from an EMBL/GenBank/DDBJ whole genome shotgun (WGS) entry which is preliminary data.</text>
</comment>
<feature type="domain" description="C2H2-type" evidence="9">
    <location>
        <begin position="1366"/>
        <end position="1393"/>
    </location>
</feature>
<organism evidence="10 11">
    <name type="scientific">Parnassius apollo</name>
    <name type="common">Apollo butterfly</name>
    <name type="synonym">Papilio apollo</name>
    <dbReference type="NCBI Taxonomy" id="110799"/>
    <lineage>
        <taxon>Eukaryota</taxon>
        <taxon>Metazoa</taxon>
        <taxon>Ecdysozoa</taxon>
        <taxon>Arthropoda</taxon>
        <taxon>Hexapoda</taxon>
        <taxon>Insecta</taxon>
        <taxon>Pterygota</taxon>
        <taxon>Neoptera</taxon>
        <taxon>Endopterygota</taxon>
        <taxon>Lepidoptera</taxon>
        <taxon>Glossata</taxon>
        <taxon>Ditrysia</taxon>
        <taxon>Papilionoidea</taxon>
        <taxon>Papilionidae</taxon>
        <taxon>Parnassiinae</taxon>
        <taxon>Parnassini</taxon>
        <taxon>Parnassius</taxon>
        <taxon>Parnassius</taxon>
    </lineage>
</organism>
<dbReference type="GO" id="GO:0000978">
    <property type="term" value="F:RNA polymerase II cis-regulatory region sequence-specific DNA binding"/>
    <property type="evidence" value="ECO:0007669"/>
    <property type="project" value="TreeGrafter"/>
</dbReference>
<dbReference type="SMART" id="SM00355">
    <property type="entry name" value="ZnF_C2H2"/>
    <property type="match status" value="17"/>
</dbReference>
<keyword evidence="5" id="KW-0539">Nucleus</keyword>
<accession>A0A8S3Y2X2</accession>
<sequence length="1971" mass="225603">MMEDGENEELFLENVDINDDVVTLRDLFERRKILLRKKKEILNKQYYANKLAAENQQQELVSVPLSGELEQEPPNQNLTSELTTLTTILDTTTTQNRDENITSIDVNINIVEPNKNDLEFSSDDSVTDPSFIALSDITNLKPLSPANTEWFPEREIENTAKKNGRKRKGNPNNWKRIINKGQRMMGEEYIGFKKDGTKFVQNDPKPARIMGPICMSKRCFSGKAMYCPKLTEEVRSEIFKTYWKMSWHEKKMYIASMVDKTPTTRKTKNSNSRRSDTKVYYLKVNDKKERVCLKTFLETLGIKEWTVRYWLGKKTTIDNESEPSAVVATETKKESARKYLMALPKLPSHYYYSVSRNEPVASRKVFEGVLFEENISLFQPKKDACDQCCAHKAGNMSDEQYIKHIELKDLARIEKTLDKEAARKGTIHALTADLQAVKLCPSLNASALYFKTKLAVHNFTIYNLGTNGVACYWFDETACDLKATTYASFLVDYLTKLLENDPKDVVLFTDAAQPRIGIILSLLGLDVDLSSITGDHPVSLNENIYHYLLNSELNLQNEPELFANDYDQKLEHNANGGDGFMYVLDDGTQIRASQIHFDNEDPPLDLTAEKIPFVKYSNDIDENEDDDLNIENTKKINIIESPVTRWSSGNSSPKCSFVNSLPFRLVCSNTSNFEAQFSKYLESSSSKTYATLNPVANSNRSPRSLIKDNYKNYEDNFQTQCRKDDFTNFTREEILNMFKDSPVTSLPYEENQNNNEKRRHVRKTDPSRLHKNWHNKPVPYIDIKPEEKNGQNCFICGKIDNTVEKSYLFDNEDQKLHRCSSPKKYPTQLKIICDQCLATYFKPCDMKSPTQSLRSNEYLVIKNNQQYIFEKVNNFQVIQDSIIIDVESPKDPQESDKLEFVKVEIGSDGEIVTKCIDNDTRFSDDVNIIKDEIKDGSSDVEIIEREADIDDNIIDNLEEADEDVKEFLGIYQYDNNDKIKELKCRFCDRIFEEIAKVIEHGEEHKHNLDDGEVFPCPLCDYGYANFKWLKGHLKAVHDKVKTSENNDDKGQADNSATSPKSSPVAKRTRSAIKKVETENEKEIPDKTAECTNNFTTKLESNDSTLTVKTEVKQECLDSSDDEAIWILQTVDHETSEPLENLLKIATMKNEDQKSEIKKKHKCDNCSRIFPNSESLTSHKCRRRGRKRKDPAKDDSGICVPSEEDFYRRAQGRPRQKQQAIDNDLLVVRPRKKRNRGSTSDPQFVTCHNCNESFTSKVRLKFHMQFHDTTKLLTSEGKYVCPECEGAHFPTESELFDHVHFQHHKQNRWQCPVKDCGKTFFLRATLTKHSRTHTDTRRYVCVTCGKRFLDKQTLDEHGVTHLQIKPFQCHICLKQLTRRSRLRMHLRAHEEELSPSLVLVCAVCARAFRDTQDAEEHASKSKECVEQLSPAVKEVNEATIQLSPTSGLVTHTVSIFAKFPQADCGPEGEALLSTLTDFARIIIRVVEIEKAFRCEYCEDVFYLEDALNSHRVIHKGVKNPFTCHICKVSFATYSRCTTHKTTHGFYKRSLADCKKQTKCPGRPEAGPSATGILGYGGFPVVKHFLCEDCGRSYLHWTYLQVHRRMKHANENYLYMCNQCELTFLNSWSLAYHRKKMHGNTGQEDAGGANKVARNDYRIPCRDCSEVLPNKNALYAHRQKEHSTMSDEQGLEEAGGVTQRARGTSCCKCGHSFTEHTALQRHLKEVHGHESEVRTGRAHPCGVCGRVFRSASVRNEHLRVHTGERPFPCDVCGVAFRRSTAMRNHRLIHSDVRAWACGRCPKRFRIRSDLRTHLRLKHPTQLIVIEVAGLNPTQEELKQHLRNNNIPQDRIIEITKMSFEKGSSSIVPTSARALSLLSAVPRTKITCDAPTPLNAEMFQPARRGRGIAKNPRRPKILQGSHDEENLATNYPISIDASGEELSELNVQLLLREGALVNGNQMVQLQLEDDMLLE</sequence>
<feature type="domain" description="C2H2-type" evidence="9">
    <location>
        <begin position="1702"/>
        <end position="1730"/>
    </location>
</feature>
<feature type="domain" description="C2H2-type" evidence="9">
    <location>
        <begin position="1765"/>
        <end position="1792"/>
    </location>
</feature>
<dbReference type="GO" id="GO:0005634">
    <property type="term" value="C:nucleus"/>
    <property type="evidence" value="ECO:0007669"/>
    <property type="project" value="UniProtKB-SubCell"/>
</dbReference>
<evidence type="ECO:0000256" key="5">
    <source>
        <dbReference type="ARBA" id="ARBA00023242"/>
    </source>
</evidence>
<name>A0A8S3Y2X2_PARAO</name>
<dbReference type="EMBL" id="CAJQZP010001539">
    <property type="protein sequence ID" value="CAG5053208.1"/>
    <property type="molecule type" value="Genomic_DNA"/>
</dbReference>
<keyword evidence="3 7" id="KW-0863">Zinc-finger</keyword>
<feature type="domain" description="C2H2-type" evidence="9">
    <location>
        <begin position="1014"/>
        <end position="1042"/>
    </location>
</feature>
<dbReference type="FunFam" id="3.30.160.60:FF:000065">
    <property type="entry name" value="B-cell CLL/lymphoma 6, member B"/>
    <property type="match status" value="1"/>
</dbReference>
<evidence type="ECO:0000256" key="7">
    <source>
        <dbReference type="PROSITE-ProRule" id="PRU00042"/>
    </source>
</evidence>
<feature type="domain" description="C2H2-type" evidence="9">
    <location>
        <begin position="1793"/>
        <end position="1816"/>
    </location>
</feature>
<feature type="compositionally biased region" description="Polar residues" evidence="8">
    <location>
        <begin position="1052"/>
        <end position="1061"/>
    </location>
</feature>
<evidence type="ECO:0000256" key="2">
    <source>
        <dbReference type="ARBA" id="ARBA00022737"/>
    </source>
</evidence>
<evidence type="ECO:0000256" key="4">
    <source>
        <dbReference type="ARBA" id="ARBA00022833"/>
    </source>
</evidence>
<evidence type="ECO:0000256" key="8">
    <source>
        <dbReference type="SAM" id="MobiDB-lite"/>
    </source>
</evidence>
<keyword evidence="2" id="KW-0677">Repeat</keyword>
<dbReference type="PANTHER" id="PTHR24388">
    <property type="entry name" value="ZINC FINGER PROTEIN"/>
    <property type="match status" value="1"/>
</dbReference>
<evidence type="ECO:0000256" key="3">
    <source>
        <dbReference type="ARBA" id="ARBA00022771"/>
    </source>
</evidence>
<dbReference type="OrthoDB" id="654211at2759"/>
<feature type="compositionally biased region" description="Basic and acidic residues" evidence="8">
    <location>
        <begin position="1073"/>
        <end position="1083"/>
    </location>
</feature>
<feature type="region of interest" description="Disordered" evidence="8">
    <location>
        <begin position="745"/>
        <end position="775"/>
    </location>
</feature>
<feature type="region of interest" description="Disordered" evidence="8">
    <location>
        <begin position="1040"/>
        <end position="1083"/>
    </location>
</feature>
<dbReference type="Proteomes" id="UP000691718">
    <property type="component" value="Unassembled WGS sequence"/>
</dbReference>
<reference evidence="10" key="1">
    <citation type="submission" date="2021-04" db="EMBL/GenBank/DDBJ databases">
        <authorList>
            <person name="Tunstrom K."/>
        </authorList>
    </citation>
    <scope>NUCLEOTIDE SEQUENCE</scope>
</reference>
<feature type="domain" description="C2H2-type" evidence="9">
    <location>
        <begin position="1583"/>
        <end position="1611"/>
    </location>
</feature>
<evidence type="ECO:0000256" key="1">
    <source>
        <dbReference type="ARBA" id="ARBA00022723"/>
    </source>
</evidence>
<dbReference type="InterPro" id="IPR050527">
    <property type="entry name" value="Snail/Krueppel_Znf"/>
</dbReference>
<evidence type="ECO:0000256" key="6">
    <source>
        <dbReference type="ARBA" id="ARBA00037948"/>
    </source>
</evidence>
<keyword evidence="1" id="KW-0479">Metal-binding</keyword>
<protein>
    <submittedName>
        <fullName evidence="10">(apollo) hypothetical protein</fullName>
    </submittedName>
</protein>
<feature type="domain" description="C2H2-type" evidence="9">
    <location>
        <begin position="1308"/>
        <end position="1337"/>
    </location>
</feature>
<dbReference type="PANTHER" id="PTHR24388:SF104">
    <property type="entry name" value="AT-RICH BINDING PROTEIN-RELATED"/>
    <property type="match status" value="1"/>
</dbReference>
<feature type="domain" description="C2H2-type" evidence="9">
    <location>
        <begin position="1491"/>
        <end position="1518"/>
    </location>
</feature>
<dbReference type="PROSITE" id="PS00028">
    <property type="entry name" value="ZINC_FINGER_C2H2_1"/>
    <property type="match status" value="14"/>
</dbReference>
<dbReference type="GO" id="GO:0000981">
    <property type="term" value="F:DNA-binding transcription factor activity, RNA polymerase II-specific"/>
    <property type="evidence" value="ECO:0007669"/>
    <property type="project" value="TreeGrafter"/>
</dbReference>
<keyword evidence="4" id="KW-0862">Zinc</keyword>
<dbReference type="GO" id="GO:0008270">
    <property type="term" value="F:zinc ion binding"/>
    <property type="evidence" value="ECO:0007669"/>
    <property type="project" value="UniProtKB-KW"/>
</dbReference>